<comment type="caution">
    <text evidence="1">The sequence shown here is derived from an EMBL/GenBank/DDBJ whole genome shotgun (WGS) entry which is preliminary data.</text>
</comment>
<accession>A0A8K1CSG7</accession>
<gene>
    <name evidence="1" type="ORF">Poli38472_011113</name>
</gene>
<name>A0A8K1CSG7_PYTOL</name>
<evidence type="ECO:0000313" key="2">
    <source>
        <dbReference type="Proteomes" id="UP000794436"/>
    </source>
</evidence>
<dbReference type="OrthoDB" id="124020at2759"/>
<sequence>MIDFKRYFCGMSMLEWFYTFLTATTTDLLDAELSSQFQKALPSQEPRRIAIGLDLTSSYLKTSGLKQLYQILAAYAKFEPDQDESSSCQVVQYVITSLNLSQSNLSEPQDYEILTKIMLLQSPRVAIQHLNLAQTLSPTPHIESISGFQKFVQRVVRDDTSNLQELVVGGGAVDYTHFAAICSALRYSTKMKALRIEQSPAILVPVNSSAVWSWFALALMHPSSMSKLSALAIPYVHIFAGDVAKAQQTLASPHPAFVTFATKSPELAETIEREDDVQLNVAGKTFVTVKRSAKLRMEPKTRGRAIDLSKNAIDRPLEVVATLSKWTCVIVPGYGFGWVGNAAIVTHDDCEIVSRKPIPLRSFMWVSYSLYNGHNIGTVEALLQLIGERLTALYLSRTQVMDAELARILSYCQSLKHLEIPSHNLRSLGFLREDTPRSLRSLNIRPQAPWQQDLLDPPADQIISDLTSFLTGPSSSQLQQLAFELSQDDCNQVKQLVSVLRQHPAVEIVNIAQNGPWDGEHIHDELKTLDDQIIGLRSPPMATKLAFLSVIHQNERALGRIDAILVSMIFTFASAVKQRRVSHK</sequence>
<evidence type="ECO:0000313" key="1">
    <source>
        <dbReference type="EMBL" id="TMW67493.1"/>
    </source>
</evidence>
<organism evidence="1 2">
    <name type="scientific">Pythium oligandrum</name>
    <name type="common">Mycoparasitic fungus</name>
    <dbReference type="NCBI Taxonomy" id="41045"/>
    <lineage>
        <taxon>Eukaryota</taxon>
        <taxon>Sar</taxon>
        <taxon>Stramenopiles</taxon>
        <taxon>Oomycota</taxon>
        <taxon>Peronosporomycetes</taxon>
        <taxon>Pythiales</taxon>
        <taxon>Pythiaceae</taxon>
        <taxon>Pythium</taxon>
    </lineage>
</organism>
<dbReference type="EMBL" id="SPLM01000004">
    <property type="protein sequence ID" value="TMW67493.1"/>
    <property type="molecule type" value="Genomic_DNA"/>
</dbReference>
<reference evidence="1" key="1">
    <citation type="submission" date="2019-03" db="EMBL/GenBank/DDBJ databases">
        <title>Long read genome sequence of the mycoparasitic Pythium oligandrum ATCC 38472 isolated from sugarbeet rhizosphere.</title>
        <authorList>
            <person name="Gaulin E."/>
        </authorList>
    </citation>
    <scope>NUCLEOTIDE SEQUENCE</scope>
    <source>
        <strain evidence="1">ATCC 38472_TT</strain>
    </source>
</reference>
<dbReference type="Gene3D" id="3.80.10.10">
    <property type="entry name" value="Ribonuclease Inhibitor"/>
    <property type="match status" value="1"/>
</dbReference>
<proteinExistence type="predicted"/>
<dbReference type="AlphaFoldDB" id="A0A8K1CSG7"/>
<keyword evidence="2" id="KW-1185">Reference proteome</keyword>
<dbReference type="Proteomes" id="UP000794436">
    <property type="component" value="Unassembled WGS sequence"/>
</dbReference>
<protein>
    <submittedName>
        <fullName evidence="1">Uncharacterized protein</fullName>
    </submittedName>
</protein>
<dbReference type="SUPFAM" id="SSF52047">
    <property type="entry name" value="RNI-like"/>
    <property type="match status" value="2"/>
</dbReference>
<dbReference type="InterPro" id="IPR032675">
    <property type="entry name" value="LRR_dom_sf"/>
</dbReference>